<evidence type="ECO:0000313" key="6">
    <source>
        <dbReference type="Proteomes" id="UP000390335"/>
    </source>
</evidence>
<keyword evidence="6" id="KW-1185">Reference proteome</keyword>
<dbReference type="SUPFAM" id="SSF53474">
    <property type="entry name" value="alpha/beta-Hydrolases"/>
    <property type="match status" value="1"/>
</dbReference>
<evidence type="ECO:0000256" key="3">
    <source>
        <dbReference type="ARBA" id="ARBA00022801"/>
    </source>
</evidence>
<dbReference type="Proteomes" id="UP000390335">
    <property type="component" value="Unassembled WGS sequence"/>
</dbReference>
<organism evidence="5 6">
    <name type="scientific">Rhizobium dioscoreae</name>
    <dbReference type="NCBI Taxonomy" id="2653122"/>
    <lineage>
        <taxon>Bacteria</taxon>
        <taxon>Pseudomonadati</taxon>
        <taxon>Pseudomonadota</taxon>
        <taxon>Alphaproteobacteria</taxon>
        <taxon>Hyphomicrobiales</taxon>
        <taxon>Rhizobiaceae</taxon>
        <taxon>Rhizobium/Agrobacterium group</taxon>
        <taxon>Rhizobium</taxon>
    </lineage>
</organism>
<dbReference type="PIRSF" id="PIRSF001112">
    <property type="entry name" value="Epoxide_hydrolase"/>
    <property type="match status" value="1"/>
</dbReference>
<feature type="domain" description="Epoxide hydrolase N-terminal" evidence="4">
    <location>
        <begin position="5"/>
        <end position="109"/>
    </location>
</feature>
<dbReference type="InterPro" id="IPR029058">
    <property type="entry name" value="AB_hydrolase_fold"/>
</dbReference>
<dbReference type="Gene3D" id="3.40.50.1820">
    <property type="entry name" value="alpha/beta hydrolase"/>
    <property type="match status" value="1"/>
</dbReference>
<dbReference type="PRINTS" id="PR00412">
    <property type="entry name" value="EPOXHYDRLASE"/>
</dbReference>
<accession>A0ABQ0Z7B6</accession>
<dbReference type="PANTHER" id="PTHR21661">
    <property type="entry name" value="EPOXIDE HYDROLASE 1-RELATED"/>
    <property type="match status" value="1"/>
</dbReference>
<comment type="caution">
    <text evidence="5">The sequence shown here is derived from an EMBL/GenBank/DDBJ whole genome shotgun (WGS) entry which is preliminary data.</text>
</comment>
<name>A0ABQ0Z7B6_9HYPH</name>
<evidence type="ECO:0000256" key="2">
    <source>
        <dbReference type="ARBA" id="ARBA00022797"/>
    </source>
</evidence>
<dbReference type="PANTHER" id="PTHR21661:SF35">
    <property type="entry name" value="EPOXIDE HYDROLASE"/>
    <property type="match status" value="1"/>
</dbReference>
<dbReference type="RefSeq" id="WP_152094079.1">
    <property type="nucleotide sequence ID" value="NZ_BLAJ01000004.1"/>
</dbReference>
<keyword evidence="2" id="KW-0058">Aromatic hydrocarbons catabolism</keyword>
<dbReference type="Pfam" id="PF06441">
    <property type="entry name" value="EHN"/>
    <property type="match status" value="1"/>
</dbReference>
<keyword evidence="3 5" id="KW-0378">Hydrolase</keyword>
<evidence type="ECO:0000313" key="5">
    <source>
        <dbReference type="EMBL" id="GES51436.1"/>
    </source>
</evidence>
<protein>
    <submittedName>
        <fullName evidence="5">Epoxide hydrolase</fullName>
    </submittedName>
</protein>
<evidence type="ECO:0000259" key="4">
    <source>
        <dbReference type="Pfam" id="PF06441"/>
    </source>
</evidence>
<dbReference type="InterPro" id="IPR010497">
    <property type="entry name" value="Epoxide_hydro_N"/>
</dbReference>
<gene>
    <name evidence="5" type="ORF">RsS93_40500</name>
</gene>
<dbReference type="InterPro" id="IPR016292">
    <property type="entry name" value="Epoxide_hydrolase"/>
</dbReference>
<proteinExistence type="inferred from homology"/>
<reference evidence="5 6" key="1">
    <citation type="journal article" date="2020" name="Genome Biol. Evol.">
        <title>Rhizobium dioscoreae sp. nov., a plant growth-promoting bacterium isolated from yam (Dioscorea species).</title>
        <authorList>
            <person name="Ouyabe M."/>
            <person name="Tanaka N."/>
            <person name="Shiwa Y."/>
            <person name="Fujita N."/>
            <person name="Kikuno H."/>
            <person name="Babil P."/>
            <person name="Shiwachi H."/>
        </authorList>
    </citation>
    <scope>NUCLEOTIDE SEQUENCE [LARGE SCALE GENOMIC DNA]</scope>
    <source>
        <strain evidence="5 6">S-93</strain>
    </source>
</reference>
<evidence type="ECO:0000256" key="1">
    <source>
        <dbReference type="ARBA" id="ARBA00010088"/>
    </source>
</evidence>
<dbReference type="GO" id="GO:0016787">
    <property type="term" value="F:hydrolase activity"/>
    <property type="evidence" value="ECO:0007669"/>
    <property type="project" value="UniProtKB-KW"/>
</dbReference>
<sequence>MPDNDFHIRWDASALALLRSRIRGFEWPYNAADSGWRYGCDPDFLRRFCRHWADSYDIEAGEGILNRYPQLLAEVAPGMRLHVVHVRGEAQGRRPLLLIHGWPGSVYQFWPVIDALAFPSRFGGTPMDAFDLVIPSLPGYGYSDKPAAPVGPRVTAGWLARLMRDALGYQDYLVAGTDWGVVIAAWLALDHREDVRSIHIDYPGAQPAAAPTTDAERAYLEAFEAAENRLGAYSRLHATRPQSLAFLAAGNPVAQAAWILERFHDWADLRGRAIDEVFGLDTLITNLMLTVMTDSFGSATWMYAGAESEGARRLPEGCRVPVPVGFASFPDPRHPRPPRSWVEKGYDVVHWREHDRGGHFASMEVPDLVVADLRDWAASLANIHRKVDGIVDAEKKGD</sequence>
<dbReference type="InterPro" id="IPR000639">
    <property type="entry name" value="Epox_hydrolase-like"/>
</dbReference>
<comment type="similarity">
    <text evidence="1">Belongs to the peptidase S33 family.</text>
</comment>
<dbReference type="EMBL" id="BLAJ01000004">
    <property type="protein sequence ID" value="GES51436.1"/>
    <property type="molecule type" value="Genomic_DNA"/>
</dbReference>